<dbReference type="PROSITE" id="PS51688">
    <property type="entry name" value="ICA"/>
    <property type="match status" value="1"/>
</dbReference>
<dbReference type="Proteomes" id="UP000028640">
    <property type="component" value="Unassembled WGS sequence"/>
</dbReference>
<reference evidence="2 3" key="1">
    <citation type="submission" date="2014-05" db="EMBL/GenBank/DDBJ databases">
        <title>ATOL: Assembling a taxonomically balanced genome-scale reconstruction of the evolutionary history of the Enterobacteriaceae.</title>
        <authorList>
            <person name="Plunkett G.III."/>
            <person name="Neeno-Eckwall E.C."/>
            <person name="Glasner J.D."/>
            <person name="Perna N.T."/>
        </authorList>
    </citation>
    <scope>NUCLEOTIDE SEQUENCE [LARGE SCALE GENOMIC DNA]</scope>
    <source>
        <strain evidence="2 3">ATCC 33852</strain>
    </source>
</reference>
<dbReference type="InterPro" id="IPR030392">
    <property type="entry name" value="S74_ICA"/>
</dbReference>
<evidence type="ECO:0000259" key="1">
    <source>
        <dbReference type="PROSITE" id="PS51688"/>
    </source>
</evidence>
<evidence type="ECO:0000313" key="2">
    <source>
        <dbReference type="EMBL" id="KFC77391.1"/>
    </source>
</evidence>
<accession>A0A085G0Z6</accession>
<dbReference type="Pfam" id="PF13884">
    <property type="entry name" value="Peptidase_S74"/>
    <property type="match status" value="1"/>
</dbReference>
<organism evidence="2 3">
    <name type="scientific">Ewingella americana (strain ATCC 33852 / DSM 4580 / CCUG 14506 / JCM 5911 / LMG 7869 / NCTC 12157 / CDC 1468-78)</name>
    <dbReference type="NCBI Taxonomy" id="910964"/>
    <lineage>
        <taxon>Bacteria</taxon>
        <taxon>Pseudomonadati</taxon>
        <taxon>Pseudomonadota</taxon>
        <taxon>Gammaproteobacteria</taxon>
        <taxon>Enterobacterales</taxon>
        <taxon>Yersiniaceae</taxon>
        <taxon>Ewingella</taxon>
    </lineage>
</organism>
<proteinExistence type="predicted"/>
<feature type="domain" description="Peptidase S74" evidence="1">
    <location>
        <begin position="268"/>
        <end position="380"/>
    </location>
</feature>
<dbReference type="AlphaFoldDB" id="A0A085G0Z6"/>
<protein>
    <submittedName>
        <fullName evidence="2">Long tail fiber protein</fullName>
    </submittedName>
</protein>
<dbReference type="RefSeq" id="WP_034795757.1">
    <property type="nucleotide sequence ID" value="NZ_JMPJ01000075.1"/>
</dbReference>
<gene>
    <name evidence="2" type="ORF">GEAM_4242</name>
</gene>
<dbReference type="EMBL" id="JMPJ01000075">
    <property type="protein sequence ID" value="KFC77391.1"/>
    <property type="molecule type" value="Genomic_DNA"/>
</dbReference>
<sequence>MTWYSNGTVDTTANSAVVRGTNTWWMSSGLRAGDMLLIGYSTASPRGYEIKSIDNDVQITLVMPFPVAATGAPYVGIPMLSGDRTAITMTLATQISKAFTDNQAMAAVWQAFYTGNGTVTLTMPDGTKVTGSSFLKLTADMESKANTNDVLLKTGSVASGYMRFNGGSEVNLAGGFSFRGRYQGGLGRNNDIEMFSSDGSAGTNDFVGALLYKWFSDGWLAGIKRGGGLNSLSYSIYYNGASTSGIERQWTFSVDGSATSSGAWINASDERHKTKIKEVENPLSAVCSWRGCSYEMKDGGEAVGLIAQDVEKFCPVAIKTYGDREFSDKTVIKDFKYLDTTGVSAAYHTGAIKQLFALLELALEDPDACRAQIEAVKLAMIDVSQAEQAS</sequence>
<comment type="caution">
    <text evidence="2">The sequence shown here is derived from an EMBL/GenBank/DDBJ whole genome shotgun (WGS) entry which is preliminary data.</text>
</comment>
<name>A0A085G0Z6_EWIA3</name>
<dbReference type="eggNOG" id="ENOG5030H6M">
    <property type="taxonomic scope" value="Bacteria"/>
</dbReference>
<dbReference type="STRING" id="910964.GEAM_4242"/>
<dbReference type="GeneID" id="78382371"/>
<evidence type="ECO:0000313" key="3">
    <source>
        <dbReference type="Proteomes" id="UP000028640"/>
    </source>
</evidence>
<keyword evidence="3" id="KW-1185">Reference proteome</keyword>